<dbReference type="InterPro" id="IPR000014">
    <property type="entry name" value="PAS"/>
</dbReference>
<organism evidence="11 12">
    <name type="scientific">Caballeronia sordidicola</name>
    <name type="common">Burkholderia sordidicola</name>
    <dbReference type="NCBI Taxonomy" id="196367"/>
    <lineage>
        <taxon>Bacteria</taxon>
        <taxon>Pseudomonadati</taxon>
        <taxon>Pseudomonadota</taxon>
        <taxon>Betaproteobacteria</taxon>
        <taxon>Burkholderiales</taxon>
        <taxon>Burkholderiaceae</taxon>
        <taxon>Caballeronia</taxon>
    </lineage>
</organism>
<evidence type="ECO:0000259" key="8">
    <source>
        <dbReference type="PROSITE" id="PS50109"/>
    </source>
</evidence>
<dbReference type="Pfam" id="PF08447">
    <property type="entry name" value="PAS_3"/>
    <property type="match status" value="1"/>
</dbReference>
<evidence type="ECO:0000256" key="5">
    <source>
        <dbReference type="ARBA" id="ARBA00022777"/>
    </source>
</evidence>
<dbReference type="AlphaFoldDB" id="A0A242M7L1"/>
<protein>
    <recommendedName>
        <fullName evidence="2">histidine kinase</fullName>
        <ecNumber evidence="2">2.7.13.3</ecNumber>
    </recommendedName>
</protein>
<keyword evidence="5 11" id="KW-0418">Kinase</keyword>
<dbReference type="PROSITE" id="PS50113">
    <property type="entry name" value="PAC"/>
    <property type="match status" value="3"/>
</dbReference>
<keyword evidence="7" id="KW-0812">Transmembrane</keyword>
<dbReference type="PRINTS" id="PR00344">
    <property type="entry name" value="BCTRLSENSOR"/>
</dbReference>
<dbReference type="SUPFAM" id="SSF55874">
    <property type="entry name" value="ATPase domain of HSP90 chaperone/DNA topoisomerase II/histidine kinase"/>
    <property type="match status" value="1"/>
</dbReference>
<keyword evidence="7" id="KW-0472">Membrane</keyword>
<dbReference type="Gene3D" id="3.30.565.10">
    <property type="entry name" value="Histidine kinase-like ATPase, C-terminal domain"/>
    <property type="match status" value="1"/>
</dbReference>
<dbReference type="InterPro" id="IPR036097">
    <property type="entry name" value="HisK_dim/P_sf"/>
</dbReference>
<name>A0A242M7L1_CABSO</name>
<dbReference type="InterPro" id="IPR005467">
    <property type="entry name" value="His_kinase_dom"/>
</dbReference>
<dbReference type="PANTHER" id="PTHR43304">
    <property type="entry name" value="PHYTOCHROME-LIKE PROTEIN CPH1"/>
    <property type="match status" value="1"/>
</dbReference>
<dbReference type="Gene3D" id="1.10.287.130">
    <property type="match status" value="1"/>
</dbReference>
<comment type="caution">
    <text evidence="11">The sequence shown here is derived from an EMBL/GenBank/DDBJ whole genome shotgun (WGS) entry which is preliminary data.</text>
</comment>
<feature type="domain" description="PAC" evidence="10">
    <location>
        <begin position="449"/>
        <end position="504"/>
    </location>
</feature>
<evidence type="ECO:0000313" key="11">
    <source>
        <dbReference type="EMBL" id="OTP67080.1"/>
    </source>
</evidence>
<dbReference type="CDD" id="cd00082">
    <property type="entry name" value="HisKA"/>
    <property type="match status" value="1"/>
</dbReference>
<dbReference type="EMBL" id="NBTY01000198">
    <property type="protein sequence ID" value="OTP67080.1"/>
    <property type="molecule type" value="Genomic_DNA"/>
</dbReference>
<dbReference type="SMART" id="SM00387">
    <property type="entry name" value="HATPase_c"/>
    <property type="match status" value="1"/>
</dbReference>
<evidence type="ECO:0000256" key="7">
    <source>
        <dbReference type="SAM" id="Phobius"/>
    </source>
</evidence>
<feature type="transmembrane region" description="Helical" evidence="7">
    <location>
        <begin position="21"/>
        <end position="54"/>
    </location>
</feature>
<dbReference type="InterPro" id="IPR035965">
    <property type="entry name" value="PAS-like_dom_sf"/>
</dbReference>
<keyword evidence="4" id="KW-0808">Transferase</keyword>
<dbReference type="PANTHER" id="PTHR43304:SF1">
    <property type="entry name" value="PAC DOMAIN-CONTAINING PROTEIN"/>
    <property type="match status" value="1"/>
</dbReference>
<dbReference type="InterPro" id="IPR013655">
    <property type="entry name" value="PAS_fold_3"/>
</dbReference>
<dbReference type="InterPro" id="IPR052162">
    <property type="entry name" value="Sensor_kinase/Photoreceptor"/>
</dbReference>
<feature type="domain" description="PAC" evidence="10">
    <location>
        <begin position="322"/>
        <end position="374"/>
    </location>
</feature>
<dbReference type="InterPro" id="IPR003594">
    <property type="entry name" value="HATPase_dom"/>
</dbReference>
<sequence>MNVRVPVIGLKRPDSRLLWGLAALVALSVFLIDAFTPLDIAIAVLYAVAVMLVAVTGNRRATLIVAWCSVLLTLGAFLSSHDTDYTDASIARCAVSLLAIAIVSVLALRNLASTARLVEQVQLLDMTHDAIVVYDMDDVISFWNHGAEELYGWTSAEAVGKRVHELTHTQMAVPLAHIRQQLLATGQWDGEVERTRQDGTHVVVSSRLRLWRDRLGRPRAVLATNNDITAQKRMEAELQRKQDELRAAIDAIPGMVWTSSNDGKLEFVNRRWQEVGVFAADIGGSKTGAPPDRDIWSEIVHPNDLQGMEQAWRDAIALGTSFEYSARVRRNSGEFRWMHIGAEPMRDAQDNVLRWYGVNTDIEERKRAEEALERSEALLSDAQRLSKTGSIAMRVDSGEMSWSEEACRIYDYPLDCTPSVELIEARTLPEDLPIMQSVSRLALAGEPNIDVEHRLCMPDGSIKHVHFVAHALACKAGSSDERPEYVGALIDVTEARRTHEALARSMSELAHVSRVTTLGELASSIAHEVTQPIAAIVTCGDAALRWLNRPQPDLGEAAQSITQMIRDAKRAGDVVRQTREMAKKRGPSQSVLDLNALVGESIELVRRELQNHRATLVTQFDPAALQVCADRVQIQQVVINLMMNAVQAMSSLNGGTRRLTITTRLLDEGQVMTTVKDQGTGIADTDSAHLFSPFFTTKADGMGMGLSICRSIIENHGGRISAHSPEEGGAELRFVLPLFKPVEQAA</sequence>
<gene>
    <name evidence="11" type="ORF">PAMC26510_32045</name>
</gene>
<dbReference type="Pfam" id="PF08448">
    <property type="entry name" value="PAS_4"/>
    <property type="match status" value="1"/>
</dbReference>
<dbReference type="PROSITE" id="PS50109">
    <property type="entry name" value="HIS_KIN"/>
    <property type="match status" value="1"/>
</dbReference>
<dbReference type="InterPro" id="IPR001610">
    <property type="entry name" value="PAC"/>
</dbReference>
<keyword evidence="7" id="KW-1133">Transmembrane helix</keyword>
<dbReference type="InterPro" id="IPR004358">
    <property type="entry name" value="Sig_transdc_His_kin-like_C"/>
</dbReference>
<dbReference type="RefSeq" id="WP_086383417.1">
    <property type="nucleotide sequence ID" value="NZ_NBTY01000198.1"/>
</dbReference>
<dbReference type="SMART" id="SM00388">
    <property type="entry name" value="HisKA"/>
    <property type="match status" value="1"/>
</dbReference>
<dbReference type="Proteomes" id="UP000194546">
    <property type="component" value="Unassembled WGS sequence"/>
</dbReference>
<evidence type="ECO:0000256" key="4">
    <source>
        <dbReference type="ARBA" id="ARBA00022679"/>
    </source>
</evidence>
<dbReference type="PROSITE" id="PS50112">
    <property type="entry name" value="PAS"/>
    <property type="match status" value="1"/>
</dbReference>
<accession>A0A242M7L1</accession>
<dbReference type="NCBIfam" id="TIGR00229">
    <property type="entry name" value="sensory_box"/>
    <property type="match status" value="2"/>
</dbReference>
<evidence type="ECO:0000313" key="12">
    <source>
        <dbReference type="Proteomes" id="UP000194546"/>
    </source>
</evidence>
<evidence type="ECO:0000256" key="3">
    <source>
        <dbReference type="ARBA" id="ARBA00022553"/>
    </source>
</evidence>
<feature type="transmembrane region" description="Helical" evidence="7">
    <location>
        <begin position="90"/>
        <end position="108"/>
    </location>
</feature>
<evidence type="ECO:0000259" key="10">
    <source>
        <dbReference type="PROSITE" id="PS50113"/>
    </source>
</evidence>
<dbReference type="Gene3D" id="3.30.450.20">
    <property type="entry name" value="PAS domain"/>
    <property type="match status" value="3"/>
</dbReference>
<dbReference type="CDD" id="cd00130">
    <property type="entry name" value="PAS"/>
    <property type="match status" value="2"/>
</dbReference>
<dbReference type="SUPFAM" id="SSF47384">
    <property type="entry name" value="Homodimeric domain of signal transducing histidine kinase"/>
    <property type="match status" value="1"/>
</dbReference>
<keyword evidence="6" id="KW-0175">Coiled coil</keyword>
<dbReference type="EC" id="2.7.13.3" evidence="2"/>
<dbReference type="SMART" id="SM00091">
    <property type="entry name" value="PAS"/>
    <property type="match status" value="2"/>
</dbReference>
<dbReference type="SMART" id="SM00086">
    <property type="entry name" value="PAC"/>
    <property type="match status" value="3"/>
</dbReference>
<evidence type="ECO:0000256" key="6">
    <source>
        <dbReference type="SAM" id="Coils"/>
    </source>
</evidence>
<evidence type="ECO:0000256" key="2">
    <source>
        <dbReference type="ARBA" id="ARBA00012438"/>
    </source>
</evidence>
<proteinExistence type="predicted"/>
<dbReference type="InterPro" id="IPR003661">
    <property type="entry name" value="HisK_dim/P_dom"/>
</dbReference>
<evidence type="ECO:0000256" key="1">
    <source>
        <dbReference type="ARBA" id="ARBA00000085"/>
    </source>
</evidence>
<dbReference type="InterPro" id="IPR013656">
    <property type="entry name" value="PAS_4"/>
</dbReference>
<comment type="catalytic activity">
    <reaction evidence="1">
        <text>ATP + protein L-histidine = ADP + protein N-phospho-L-histidine.</text>
        <dbReference type="EC" id="2.7.13.3"/>
    </reaction>
</comment>
<feature type="domain" description="Histidine kinase" evidence="8">
    <location>
        <begin position="524"/>
        <end position="740"/>
    </location>
</feature>
<feature type="domain" description="PAS" evidence="9">
    <location>
        <begin position="122"/>
        <end position="186"/>
    </location>
</feature>
<dbReference type="Gene3D" id="2.10.70.100">
    <property type="match status" value="1"/>
</dbReference>
<dbReference type="InterPro" id="IPR036890">
    <property type="entry name" value="HATPase_C_sf"/>
</dbReference>
<feature type="coiled-coil region" evidence="6">
    <location>
        <begin position="358"/>
        <end position="388"/>
    </location>
</feature>
<evidence type="ECO:0000259" key="9">
    <source>
        <dbReference type="PROSITE" id="PS50112"/>
    </source>
</evidence>
<dbReference type="Pfam" id="PF02518">
    <property type="entry name" value="HATPase_c"/>
    <property type="match status" value="1"/>
</dbReference>
<feature type="domain" description="PAC" evidence="10">
    <location>
        <begin position="188"/>
        <end position="240"/>
    </location>
</feature>
<keyword evidence="3" id="KW-0597">Phosphoprotein</keyword>
<reference evidence="11 12" key="1">
    <citation type="submission" date="2017-03" db="EMBL/GenBank/DDBJ databases">
        <title>Genome analysis of strain PAMC 26510.</title>
        <authorList>
            <person name="Oh H.-M."/>
            <person name="Yang J.-A."/>
        </authorList>
    </citation>
    <scope>NUCLEOTIDE SEQUENCE [LARGE SCALE GENOMIC DNA]</scope>
    <source>
        <strain evidence="11 12">PAMC 26510</strain>
    </source>
</reference>
<dbReference type="SUPFAM" id="SSF55785">
    <property type="entry name" value="PYP-like sensor domain (PAS domain)"/>
    <property type="match status" value="3"/>
</dbReference>
<dbReference type="InterPro" id="IPR000700">
    <property type="entry name" value="PAS-assoc_C"/>
</dbReference>
<dbReference type="GO" id="GO:0000155">
    <property type="term" value="F:phosphorelay sensor kinase activity"/>
    <property type="evidence" value="ECO:0007669"/>
    <property type="project" value="InterPro"/>
</dbReference>